<comment type="caution">
    <text evidence="1">The sequence shown here is derived from an EMBL/GenBank/DDBJ whole genome shotgun (WGS) entry which is preliminary data.</text>
</comment>
<proteinExistence type="predicted"/>
<feature type="non-terminal residue" evidence="1">
    <location>
        <position position="35"/>
    </location>
</feature>
<sequence>MTFTHQTDIVTGIDVRAVEQGDDAWHKLRLGVITA</sequence>
<keyword evidence="1" id="KW-0269">Exonuclease</keyword>
<organism evidence="1">
    <name type="scientific">Escherichia coli</name>
    <dbReference type="NCBI Taxonomy" id="562"/>
    <lineage>
        <taxon>Bacteria</taxon>
        <taxon>Pseudomonadati</taxon>
        <taxon>Pseudomonadota</taxon>
        <taxon>Gammaproteobacteria</taxon>
        <taxon>Enterobacterales</taxon>
        <taxon>Enterobacteriaceae</taxon>
        <taxon>Escherichia</taxon>
    </lineage>
</organism>
<accession>A0A6D0L0F6</accession>
<protein>
    <submittedName>
        <fullName evidence="1">Exonuclease</fullName>
    </submittedName>
</protein>
<reference evidence="1" key="1">
    <citation type="submission" date="2019-07" db="EMBL/GenBank/DDBJ databases">
        <title>Multiple sources of pathogenic and antibiotic resistant Escherichia coli represent a challenge to tackle transmission in low-income settings.</title>
        <authorList>
            <person name="Montealegre M.C."/>
            <person name="Talavera A."/>
            <person name="Roy S."/>
            <person name="Hossain M.I."/>
            <person name="Islam M.A."/>
            <person name="Lanza V.F."/>
            <person name="Julian T.R."/>
        </authorList>
    </citation>
    <scope>NUCLEOTIDE SEQUENCE</scope>
    <source>
        <strain evidence="1">HH15CH</strain>
    </source>
</reference>
<dbReference type="EMBL" id="VNYQ01000075">
    <property type="protein sequence ID" value="MXD79199.1"/>
    <property type="molecule type" value="Genomic_DNA"/>
</dbReference>
<name>A0A6D0L0F6_ECOLX</name>
<dbReference type="GO" id="GO:0004527">
    <property type="term" value="F:exonuclease activity"/>
    <property type="evidence" value="ECO:0007669"/>
    <property type="project" value="UniProtKB-KW"/>
</dbReference>
<keyword evidence="1" id="KW-0378">Hydrolase</keyword>
<keyword evidence="1" id="KW-0540">Nuclease</keyword>
<gene>
    <name evidence="1" type="ORF">FQ020_11005</name>
</gene>
<evidence type="ECO:0000313" key="1">
    <source>
        <dbReference type="EMBL" id="MXD79199.1"/>
    </source>
</evidence>
<dbReference type="AlphaFoldDB" id="A0A6D0L0F6"/>